<sequence length="163" mass="19301">MKRTQRHLWPFNRATRFSTITSRNNAPISNFGGSFQCKSEYPWCIIEVNNFQQFSKKSRKTKKKITEKRKFLRKTGFRPNQFFYIVMTKNVYTSNFYEICRKRENLQRNDNDLSSNDFKYFLCGRYLKNLPFPISTSPASPRNSSCKTQQALCCIEAINICVI</sequence>
<dbReference type="AlphaFoldDB" id="A0A6G0Y3U0"/>
<name>A0A6G0Y3U0_APHCR</name>
<gene>
    <name evidence="1" type="ORF">FWK35_00026037</name>
</gene>
<organism evidence="1 2">
    <name type="scientific">Aphis craccivora</name>
    <name type="common">Cowpea aphid</name>
    <dbReference type="NCBI Taxonomy" id="307492"/>
    <lineage>
        <taxon>Eukaryota</taxon>
        <taxon>Metazoa</taxon>
        <taxon>Ecdysozoa</taxon>
        <taxon>Arthropoda</taxon>
        <taxon>Hexapoda</taxon>
        <taxon>Insecta</taxon>
        <taxon>Pterygota</taxon>
        <taxon>Neoptera</taxon>
        <taxon>Paraneoptera</taxon>
        <taxon>Hemiptera</taxon>
        <taxon>Sternorrhyncha</taxon>
        <taxon>Aphidomorpha</taxon>
        <taxon>Aphidoidea</taxon>
        <taxon>Aphididae</taxon>
        <taxon>Aphidini</taxon>
        <taxon>Aphis</taxon>
        <taxon>Aphis</taxon>
    </lineage>
</organism>
<accession>A0A6G0Y3U0</accession>
<comment type="caution">
    <text evidence="1">The sequence shown here is derived from an EMBL/GenBank/DDBJ whole genome shotgun (WGS) entry which is preliminary data.</text>
</comment>
<dbReference type="EMBL" id="VUJU01006425">
    <property type="protein sequence ID" value="KAF0748566.1"/>
    <property type="molecule type" value="Genomic_DNA"/>
</dbReference>
<keyword evidence="2" id="KW-1185">Reference proteome</keyword>
<evidence type="ECO:0000313" key="1">
    <source>
        <dbReference type="EMBL" id="KAF0748566.1"/>
    </source>
</evidence>
<proteinExistence type="predicted"/>
<evidence type="ECO:0000313" key="2">
    <source>
        <dbReference type="Proteomes" id="UP000478052"/>
    </source>
</evidence>
<protein>
    <submittedName>
        <fullName evidence="1">Uncharacterized protein</fullName>
    </submittedName>
</protein>
<reference evidence="1 2" key="1">
    <citation type="submission" date="2019-08" db="EMBL/GenBank/DDBJ databases">
        <title>Whole genome of Aphis craccivora.</title>
        <authorList>
            <person name="Voronova N.V."/>
            <person name="Shulinski R.S."/>
            <person name="Bandarenka Y.V."/>
            <person name="Zhorov D.G."/>
            <person name="Warner D."/>
        </authorList>
    </citation>
    <scope>NUCLEOTIDE SEQUENCE [LARGE SCALE GENOMIC DNA]</scope>
    <source>
        <strain evidence="1">180601</strain>
        <tissue evidence="1">Whole Body</tissue>
    </source>
</reference>
<dbReference type="OrthoDB" id="21128at2759"/>
<dbReference type="Proteomes" id="UP000478052">
    <property type="component" value="Unassembled WGS sequence"/>
</dbReference>